<comment type="domain">
    <text evidence="7">The DHHC domain is required for palmitoyltransferase activity.</text>
</comment>
<keyword evidence="5 7" id="KW-0472">Membrane</keyword>
<keyword evidence="3 7" id="KW-0812">Transmembrane</keyword>
<evidence type="ECO:0000256" key="5">
    <source>
        <dbReference type="ARBA" id="ARBA00023136"/>
    </source>
</evidence>
<dbReference type="InterPro" id="IPR001594">
    <property type="entry name" value="Palmitoyltrfase_DHHC"/>
</dbReference>
<dbReference type="EC" id="2.3.1.225" evidence="7"/>
<dbReference type="Pfam" id="PF01529">
    <property type="entry name" value="DHHC"/>
    <property type="match status" value="1"/>
</dbReference>
<feature type="domain" description="Palmitoyltransferase DHHC" evidence="8">
    <location>
        <begin position="108"/>
        <end position="231"/>
    </location>
</feature>
<dbReference type="EMBL" id="FR824088">
    <property type="protein sequence ID" value="CCA18007.1"/>
    <property type="molecule type" value="Genomic_DNA"/>
</dbReference>
<evidence type="ECO:0000259" key="8">
    <source>
        <dbReference type="Pfam" id="PF01529"/>
    </source>
</evidence>
<dbReference type="HOGENOM" id="CLU_027721_2_0_1"/>
<feature type="transmembrane region" description="Helical" evidence="7">
    <location>
        <begin position="152"/>
        <end position="173"/>
    </location>
</feature>
<evidence type="ECO:0000256" key="3">
    <source>
        <dbReference type="ARBA" id="ARBA00022692"/>
    </source>
</evidence>
<dbReference type="AlphaFoldDB" id="F0WA37"/>
<evidence type="ECO:0000256" key="6">
    <source>
        <dbReference type="ARBA" id="ARBA00023315"/>
    </source>
</evidence>
<comment type="subcellular location">
    <subcellularLocation>
        <location evidence="1">Membrane</location>
        <topology evidence="1">Multi-pass membrane protein</topology>
    </subcellularLocation>
</comment>
<protein>
    <recommendedName>
        <fullName evidence="7">Palmitoyltransferase</fullName>
        <ecNumber evidence="7">2.3.1.225</ecNumber>
    </recommendedName>
</protein>
<evidence type="ECO:0000256" key="7">
    <source>
        <dbReference type="RuleBase" id="RU079119"/>
    </source>
</evidence>
<organism evidence="9">
    <name type="scientific">Albugo laibachii Nc14</name>
    <dbReference type="NCBI Taxonomy" id="890382"/>
    <lineage>
        <taxon>Eukaryota</taxon>
        <taxon>Sar</taxon>
        <taxon>Stramenopiles</taxon>
        <taxon>Oomycota</taxon>
        <taxon>Peronosporomycetes</taxon>
        <taxon>Albuginales</taxon>
        <taxon>Albuginaceae</taxon>
        <taxon>Albugo</taxon>
    </lineage>
</organism>
<evidence type="ECO:0000313" key="9">
    <source>
        <dbReference type="EMBL" id="CCA18007.1"/>
    </source>
</evidence>
<evidence type="ECO:0000256" key="2">
    <source>
        <dbReference type="ARBA" id="ARBA00022679"/>
    </source>
</evidence>
<comment type="catalytic activity">
    <reaction evidence="7">
        <text>L-cysteinyl-[protein] + hexadecanoyl-CoA = S-hexadecanoyl-L-cysteinyl-[protein] + CoA</text>
        <dbReference type="Rhea" id="RHEA:36683"/>
        <dbReference type="Rhea" id="RHEA-COMP:10131"/>
        <dbReference type="Rhea" id="RHEA-COMP:11032"/>
        <dbReference type="ChEBI" id="CHEBI:29950"/>
        <dbReference type="ChEBI" id="CHEBI:57287"/>
        <dbReference type="ChEBI" id="CHEBI:57379"/>
        <dbReference type="ChEBI" id="CHEBI:74151"/>
        <dbReference type="EC" id="2.3.1.225"/>
    </reaction>
</comment>
<keyword evidence="6 7" id="KW-0012">Acyltransferase</keyword>
<dbReference type="PANTHER" id="PTHR12246">
    <property type="entry name" value="PALMITOYLTRANSFERASE ZDHHC16"/>
    <property type="match status" value="1"/>
</dbReference>
<sequence>MLRVHPSWIVRIGSTVPILLVLSIILMECYLYWTAYLLSSCFSESSVSRAFHAVIFHYFLLLVMLCYVRVALTDPGYVTTALLNKFSDALPSAMENDDGDPQHLQKLPICRKCNQPKPLRTHHCSFCNKCVLKMDHHCPWVANCIGLCNYKFFLQFITYALIAIVMLMEKLLTRFERSVWSLQRSKHIRDVMELSAFEFMAYVVAIAIGCSILLLFITHLYLIIYGFTTIECHSITSHSRYSRGWKHNLSDVFGDRIFDWIFPTKHAPLESDFIVSAIHSDRWNAGQHSDGLTDEEHSLL</sequence>
<name>F0WA37_9STRA</name>
<comment type="similarity">
    <text evidence="7">Belongs to the DHHC palmitoyltransferase family.</text>
</comment>
<evidence type="ECO:0000256" key="4">
    <source>
        <dbReference type="ARBA" id="ARBA00022989"/>
    </source>
</evidence>
<keyword evidence="4 7" id="KW-1133">Transmembrane helix</keyword>
<reference evidence="9" key="1">
    <citation type="journal article" date="2011" name="PLoS Biol.">
        <title>Gene gain and loss during evolution of obligate parasitism in the white rust pathogen of Arabidopsis thaliana.</title>
        <authorList>
            <person name="Kemen E."/>
            <person name="Gardiner A."/>
            <person name="Schultz-Larsen T."/>
            <person name="Kemen A.C."/>
            <person name="Balmuth A.L."/>
            <person name="Robert-Seilaniantz A."/>
            <person name="Bailey K."/>
            <person name="Holub E."/>
            <person name="Studholme D.J."/>
            <person name="Maclean D."/>
            <person name="Jones J.D."/>
        </authorList>
    </citation>
    <scope>NUCLEOTIDE SEQUENCE</scope>
</reference>
<feature type="transmembrane region" description="Helical" evidence="7">
    <location>
        <begin position="50"/>
        <end position="72"/>
    </location>
</feature>
<reference evidence="9" key="2">
    <citation type="submission" date="2011-02" db="EMBL/GenBank/DDBJ databases">
        <authorList>
            <person name="MacLean D."/>
        </authorList>
    </citation>
    <scope>NUCLEOTIDE SEQUENCE</scope>
</reference>
<dbReference type="PROSITE" id="PS50216">
    <property type="entry name" value="DHHC"/>
    <property type="match status" value="1"/>
</dbReference>
<accession>F0WA37</accession>
<dbReference type="InterPro" id="IPR039859">
    <property type="entry name" value="PFA4/ZDH16/20/ERF2-like"/>
</dbReference>
<dbReference type="GO" id="GO:0016020">
    <property type="term" value="C:membrane"/>
    <property type="evidence" value="ECO:0007669"/>
    <property type="project" value="UniProtKB-SubCell"/>
</dbReference>
<keyword evidence="2 7" id="KW-0808">Transferase</keyword>
<feature type="transmembrane region" description="Helical" evidence="7">
    <location>
        <begin position="194"/>
        <end position="227"/>
    </location>
</feature>
<gene>
    <name evidence="9" type="primary">AlNc14C43G3581</name>
    <name evidence="9" type="ORF">ALNC14_041500</name>
</gene>
<feature type="transmembrane region" description="Helical" evidence="7">
    <location>
        <begin position="12"/>
        <end position="38"/>
    </location>
</feature>
<evidence type="ECO:0000256" key="1">
    <source>
        <dbReference type="ARBA" id="ARBA00004141"/>
    </source>
</evidence>
<dbReference type="GO" id="GO:0019706">
    <property type="term" value="F:protein-cysteine S-palmitoyltransferase activity"/>
    <property type="evidence" value="ECO:0007669"/>
    <property type="project" value="UniProtKB-EC"/>
</dbReference>
<proteinExistence type="inferred from homology"/>